<evidence type="ECO:0000313" key="4">
    <source>
        <dbReference type="Proteomes" id="UP000799424"/>
    </source>
</evidence>
<protein>
    <submittedName>
        <fullName evidence="3">Uncharacterized protein</fullName>
    </submittedName>
</protein>
<keyword evidence="4" id="KW-1185">Reference proteome</keyword>
<evidence type="ECO:0000313" key="3">
    <source>
        <dbReference type="EMBL" id="KAF2819631.1"/>
    </source>
</evidence>
<keyword evidence="2" id="KW-0472">Membrane</keyword>
<organism evidence="3 4">
    <name type="scientific">Ophiobolus disseminans</name>
    <dbReference type="NCBI Taxonomy" id="1469910"/>
    <lineage>
        <taxon>Eukaryota</taxon>
        <taxon>Fungi</taxon>
        <taxon>Dikarya</taxon>
        <taxon>Ascomycota</taxon>
        <taxon>Pezizomycotina</taxon>
        <taxon>Dothideomycetes</taxon>
        <taxon>Pleosporomycetidae</taxon>
        <taxon>Pleosporales</taxon>
        <taxon>Pleosporineae</taxon>
        <taxon>Phaeosphaeriaceae</taxon>
        <taxon>Ophiobolus</taxon>
    </lineage>
</organism>
<gene>
    <name evidence="3" type="ORF">CC86DRAFT_430414</name>
</gene>
<feature type="non-terminal residue" evidence="3">
    <location>
        <position position="1"/>
    </location>
</feature>
<feature type="transmembrane region" description="Helical" evidence="2">
    <location>
        <begin position="420"/>
        <end position="441"/>
    </location>
</feature>
<sequence length="605" mass="67122">IEELFQIRSNALRLLHPALVLYAPVLTSVAIISWLLPVAMIYPPGALVVGLEYRQVAEVFNVSVIPTDRGPISPHYVENSYFCASGLAELSQSATGCNITNITQFALRFVASTVLSTSAILDLSRPSRENSTYHMTFRGPMLQCDYENSTRSIDLNSTQFSWTHIWSVNLTKVFILSEPYTSFVMYRGTTVLVKEQLLPGGLSFLMPCPEKMLFGFDVTETERVQDSVSYHTLVRSVTVQTCVLVTARYDLNISFSNGTQHVSYSVKDPRKLRPVATSNQKHLQEQEILDAMALFDSIRRTLDVTGENIMDLRRFMNQSPTSEVFRLNNTDVRGCSVNVTTRNYVRGSDVFGMSAFNEGRRNPEWTVYSSSINLNESLLNEALANITISALTLNTYYGLVRGSSSRVFNVYHFEKRLSFYLPYGLSLLFALPILVLGLLALRYNGVAAIDGGFVQILMTTTGRTELEEAAIKGCLGGEENIPKELKKLKVRFGEMHTDDQRGKEDGLPAQQEYRANAPSTPASQSQYSDRTGEGINAEQAPVPQAILTPGDDEDITYDGNGVSSSTTIDQEGSHVVHRAGFGLLHETSPLKRGVQYGRLEANTEG</sequence>
<dbReference type="AlphaFoldDB" id="A0A6A6ZET7"/>
<proteinExistence type="predicted"/>
<evidence type="ECO:0000256" key="2">
    <source>
        <dbReference type="SAM" id="Phobius"/>
    </source>
</evidence>
<evidence type="ECO:0000256" key="1">
    <source>
        <dbReference type="SAM" id="MobiDB-lite"/>
    </source>
</evidence>
<accession>A0A6A6ZET7</accession>
<dbReference type="PANTHER" id="PTHR35041:SF6">
    <property type="entry name" value="FORMYLMETHIONINE DEFORMYLASE-LIKE PROTEIN-RELATED"/>
    <property type="match status" value="1"/>
</dbReference>
<dbReference type="PANTHER" id="PTHR35041">
    <property type="entry name" value="MEDIATOR OF RNA POLYMERASE II TRANSCRIPTION SUBUNIT 1"/>
    <property type="match status" value="1"/>
</dbReference>
<feature type="region of interest" description="Disordered" evidence="1">
    <location>
        <begin position="514"/>
        <end position="555"/>
    </location>
</feature>
<feature type="compositionally biased region" description="Polar residues" evidence="1">
    <location>
        <begin position="517"/>
        <end position="529"/>
    </location>
</feature>
<keyword evidence="2" id="KW-0812">Transmembrane</keyword>
<name>A0A6A6ZET7_9PLEO</name>
<dbReference type="OrthoDB" id="5322539at2759"/>
<dbReference type="EMBL" id="MU006244">
    <property type="protein sequence ID" value="KAF2819631.1"/>
    <property type="molecule type" value="Genomic_DNA"/>
</dbReference>
<reference evidence="3" key="1">
    <citation type="journal article" date="2020" name="Stud. Mycol.">
        <title>101 Dothideomycetes genomes: a test case for predicting lifestyles and emergence of pathogens.</title>
        <authorList>
            <person name="Haridas S."/>
            <person name="Albert R."/>
            <person name="Binder M."/>
            <person name="Bloem J."/>
            <person name="Labutti K."/>
            <person name="Salamov A."/>
            <person name="Andreopoulos B."/>
            <person name="Baker S."/>
            <person name="Barry K."/>
            <person name="Bills G."/>
            <person name="Bluhm B."/>
            <person name="Cannon C."/>
            <person name="Castanera R."/>
            <person name="Culley D."/>
            <person name="Daum C."/>
            <person name="Ezra D."/>
            <person name="Gonzalez J."/>
            <person name="Henrissat B."/>
            <person name="Kuo A."/>
            <person name="Liang C."/>
            <person name="Lipzen A."/>
            <person name="Lutzoni F."/>
            <person name="Magnuson J."/>
            <person name="Mondo S."/>
            <person name="Nolan M."/>
            <person name="Ohm R."/>
            <person name="Pangilinan J."/>
            <person name="Park H.-J."/>
            <person name="Ramirez L."/>
            <person name="Alfaro M."/>
            <person name="Sun H."/>
            <person name="Tritt A."/>
            <person name="Yoshinaga Y."/>
            <person name="Zwiers L.-H."/>
            <person name="Turgeon B."/>
            <person name="Goodwin S."/>
            <person name="Spatafora J."/>
            <person name="Crous P."/>
            <person name="Grigoriev I."/>
        </authorList>
    </citation>
    <scope>NUCLEOTIDE SEQUENCE</scope>
    <source>
        <strain evidence="3">CBS 113818</strain>
    </source>
</reference>
<feature type="transmembrane region" description="Helical" evidence="2">
    <location>
        <begin position="20"/>
        <end position="42"/>
    </location>
</feature>
<dbReference type="Proteomes" id="UP000799424">
    <property type="component" value="Unassembled WGS sequence"/>
</dbReference>
<keyword evidence="2" id="KW-1133">Transmembrane helix</keyword>